<dbReference type="PATRIC" id="fig|314722.6.peg.830"/>
<feature type="compositionally biased region" description="Pro residues" evidence="2">
    <location>
        <begin position="608"/>
        <end position="619"/>
    </location>
</feature>
<evidence type="ECO:0000313" key="3">
    <source>
        <dbReference type="EMBL" id="AKC86055.1"/>
    </source>
</evidence>
<organism evidence="3 4">
    <name type="scientific">Pseudoxanthomonas suwonensis</name>
    <dbReference type="NCBI Taxonomy" id="314722"/>
    <lineage>
        <taxon>Bacteria</taxon>
        <taxon>Pseudomonadati</taxon>
        <taxon>Pseudomonadota</taxon>
        <taxon>Gammaproteobacteria</taxon>
        <taxon>Lysobacterales</taxon>
        <taxon>Lysobacteraceae</taxon>
        <taxon>Pseudoxanthomonas</taxon>
    </lineage>
</organism>
<reference evidence="3 4" key="1">
    <citation type="journal article" date="2015" name="Genome Announc.">
        <title>Complete Genome Sequence of Pseudoxanthomonas suwonensis Strain J1, a Cellulose-Degrading Bacterium Isolated from Leaf- and Wood-Enriched Soil.</title>
        <authorList>
            <person name="Hou L."/>
            <person name="Jiang J."/>
            <person name="Xu Z."/>
            <person name="Zhou Y."/>
            <person name="Leung F.C."/>
        </authorList>
    </citation>
    <scope>NUCLEOTIDE SEQUENCE [LARGE SCALE GENOMIC DNA]</scope>
    <source>
        <strain evidence="3 4">J1</strain>
    </source>
</reference>
<keyword evidence="4" id="KW-1185">Reference proteome</keyword>
<dbReference type="KEGG" id="psuw:WQ53_03985"/>
<evidence type="ECO:0000256" key="1">
    <source>
        <dbReference type="SAM" id="Coils"/>
    </source>
</evidence>
<dbReference type="RefSeq" id="WP_052630623.1">
    <property type="nucleotide sequence ID" value="NZ_CP011144.1"/>
</dbReference>
<evidence type="ECO:0000313" key="4">
    <source>
        <dbReference type="Proteomes" id="UP000033067"/>
    </source>
</evidence>
<feature type="region of interest" description="Disordered" evidence="2">
    <location>
        <begin position="603"/>
        <end position="622"/>
    </location>
</feature>
<dbReference type="OrthoDB" id="6188167at2"/>
<name>A0A0E3UMI0_9GAMM</name>
<sequence length="732" mass="79378">MQTPPFVDELPSRNLDLLNQVRESILLPLADVFAAELDGVGAGLFQLADKAPPALQKDYLDAIQELRRERESLIARFRAHLAKAWQALEAGRPLSVERTLSRGNDLTLVADAELEVRLAVRNLAGAIQQQWRPELMRLDRYLGFIAGGLRLDGDSNPIGPEHLGVAVYAAVSATRLAPRAQLAAVRVCEPGMVERVGVLYEALEQQLQAIARTTELAEGRARRRAIPGLAGPGREDTPDWITRFFSQWQGGQRAAQAASAIDVHARADHELLPAELHRLLQGARDDGNAAAAGELRALSPRELASALSLLQTTAQAGFDEIERGGDLRAGLRREILAHAAMLGVGPGSARIDPADADTLDLVAMLFQAMLGESQLRADLRPVLGQLLVPVAKVALQDPRLFVRDSHPVRRLLNMLADACDGNPGETAAELALLAQVQATATRVVRDFDEHLGVFLQAESEFGAYFEQYRRRVEIAERRAAELQRAEERRLAARACAGEGVASRLDGRELPAVIEGFLRRPWARHVERIALREGVAGSSGVAAAMALADGLLAAIDASPRIAEPWLEAHRPALQRLYAEAGLSPAAAEAAAATLVDVLRGRQAADAPAPELPPEPAPPAVEPEAASLLPEEPAEQIGFDIDTAEYFQALPLGTWLDFIDRYGQVQPGKLAWVSPISGRRMFVNRRGSRFCVASPEQLAAMVRLGRLRLHRDEDAFYSAMQSVVDFLDMPAAAA</sequence>
<evidence type="ECO:0008006" key="5">
    <source>
        <dbReference type="Google" id="ProtNLM"/>
    </source>
</evidence>
<keyword evidence="1" id="KW-0175">Coiled coil</keyword>
<gene>
    <name evidence="3" type="ORF">WQ53_03985</name>
</gene>
<dbReference type="Proteomes" id="UP000033067">
    <property type="component" value="Chromosome"/>
</dbReference>
<accession>A0A0E3UMI0</accession>
<dbReference type="InterPro" id="IPR012434">
    <property type="entry name" value="DUF1631"/>
</dbReference>
<dbReference type="EMBL" id="CP011144">
    <property type="protein sequence ID" value="AKC86055.1"/>
    <property type="molecule type" value="Genomic_DNA"/>
</dbReference>
<protein>
    <recommendedName>
        <fullName evidence="5">Thymidine phosphorylase</fullName>
    </recommendedName>
</protein>
<dbReference type="AlphaFoldDB" id="A0A0E3UMI0"/>
<feature type="coiled-coil region" evidence="1">
    <location>
        <begin position="56"/>
        <end position="83"/>
    </location>
</feature>
<dbReference type="Pfam" id="PF07793">
    <property type="entry name" value="DUF1631"/>
    <property type="match status" value="1"/>
</dbReference>
<evidence type="ECO:0000256" key="2">
    <source>
        <dbReference type="SAM" id="MobiDB-lite"/>
    </source>
</evidence>
<proteinExistence type="predicted"/>